<sequence length="35" mass="4239">MGEMGERGKKKEKRWGDGRKEKNINEKTKRKEKTF</sequence>
<evidence type="ECO:0000313" key="3">
    <source>
        <dbReference type="Proteomes" id="UP001303587"/>
    </source>
</evidence>
<dbReference type="AlphaFoldDB" id="A0AA96V1X4"/>
<proteinExistence type="predicted"/>
<feature type="region of interest" description="Disordered" evidence="1">
    <location>
        <begin position="1"/>
        <end position="35"/>
    </location>
</feature>
<protein>
    <submittedName>
        <fullName evidence="2">Uncharacterized protein</fullName>
    </submittedName>
</protein>
<dbReference type="Proteomes" id="UP001303587">
    <property type="component" value="Chromosome"/>
</dbReference>
<evidence type="ECO:0000256" key="1">
    <source>
        <dbReference type="SAM" id="MobiDB-lite"/>
    </source>
</evidence>
<name>A0AA96V1X4_9EURY</name>
<dbReference type="EMBL" id="CP131060">
    <property type="protein sequence ID" value="WNY24884.1"/>
    <property type="molecule type" value="Genomic_DNA"/>
</dbReference>
<accession>A0AA96V1X4</accession>
<keyword evidence="3" id="KW-1185">Reference proteome</keyword>
<organism evidence="2 3">
    <name type="scientific">Methanolapillus millepedarum</name>
    <dbReference type="NCBI Taxonomy" id="3028296"/>
    <lineage>
        <taxon>Archaea</taxon>
        <taxon>Methanobacteriati</taxon>
        <taxon>Methanobacteriota</taxon>
        <taxon>Stenosarchaea group</taxon>
        <taxon>Methanomicrobia</taxon>
        <taxon>Methanosarcinales</taxon>
        <taxon>Methanosarcinaceae</taxon>
        <taxon>Methanolapillus</taxon>
    </lineage>
</organism>
<evidence type="ECO:0000313" key="2">
    <source>
        <dbReference type="EMBL" id="WNY24884.1"/>
    </source>
</evidence>
<reference evidence="2 3" key="1">
    <citation type="submission" date="2023-07" db="EMBL/GenBank/DDBJ databases">
        <title>Closed genoem sequence of Methanosarcinaceae archaeon Ac7.</title>
        <authorList>
            <person name="Poehlein A."/>
            <person name="Protasov E."/>
            <person name="Platt K."/>
            <person name="Reeh H."/>
            <person name="Daniel R."/>
            <person name="Brune A."/>
        </authorList>
    </citation>
    <scope>NUCLEOTIDE SEQUENCE [LARGE SCALE GENOMIC DNA]</scope>
    <source>
        <strain evidence="2 3">Ac7</strain>
    </source>
</reference>
<gene>
    <name evidence="2" type="ORF">MsAc7_04130</name>
</gene>